<keyword evidence="1" id="KW-0234">DNA repair</keyword>
<comment type="function">
    <text evidence="1">Nuclease required for the repair of DNA interstrand cross-links (ICL). Acts as a 5'-3' exonuclease that anchors at a cut end of DNA and cleaves DNA successively at every third nucleotide, allowing to excise an ICL from one strand through flanking incisions.</text>
</comment>
<evidence type="ECO:0000256" key="3">
    <source>
        <dbReference type="SAM" id="SignalP"/>
    </source>
</evidence>
<evidence type="ECO:0000313" key="6">
    <source>
        <dbReference type="Proteomes" id="UP000052978"/>
    </source>
</evidence>
<keyword evidence="1" id="KW-0227">DNA damage</keyword>
<feature type="domain" description="Fanconi-associated nuclease 1 SAP subdomain metazoa" evidence="4">
    <location>
        <begin position="96"/>
        <end position="143"/>
    </location>
</feature>
<comment type="subcellular location">
    <subcellularLocation>
        <location evidence="1">Nucleus</location>
    </subcellularLocation>
</comment>
<dbReference type="EMBL" id="KE161194">
    <property type="protein sequence ID" value="EPQ02186.1"/>
    <property type="molecule type" value="Genomic_DNA"/>
</dbReference>
<keyword evidence="3" id="KW-0732">Signal</keyword>
<dbReference type="InterPro" id="IPR033315">
    <property type="entry name" value="Fan1-like"/>
</dbReference>
<comment type="similarity">
    <text evidence="1">Belongs to the FAN1 family.</text>
</comment>
<dbReference type="Pfam" id="PF21169">
    <property type="entry name" value="Fan1_SAP"/>
    <property type="match status" value="1"/>
</dbReference>
<evidence type="ECO:0000256" key="2">
    <source>
        <dbReference type="SAM" id="MobiDB-lite"/>
    </source>
</evidence>
<dbReference type="GO" id="GO:0008409">
    <property type="term" value="F:5'-3' exonuclease activity"/>
    <property type="evidence" value="ECO:0007669"/>
    <property type="project" value="TreeGrafter"/>
</dbReference>
<evidence type="ECO:0000313" key="5">
    <source>
        <dbReference type="EMBL" id="EPQ02186.1"/>
    </source>
</evidence>
<dbReference type="GO" id="GO:0005634">
    <property type="term" value="C:nucleus"/>
    <property type="evidence" value="ECO:0007669"/>
    <property type="project" value="UniProtKB-SubCell"/>
</dbReference>
<evidence type="ECO:0000256" key="1">
    <source>
        <dbReference type="RuleBase" id="RU365033"/>
    </source>
</evidence>
<dbReference type="Proteomes" id="UP000052978">
    <property type="component" value="Unassembled WGS sequence"/>
</dbReference>
<dbReference type="GO" id="GO:0070336">
    <property type="term" value="F:flap-structured DNA binding"/>
    <property type="evidence" value="ECO:0007669"/>
    <property type="project" value="TreeGrafter"/>
</dbReference>
<dbReference type="GO" id="GO:0036297">
    <property type="term" value="P:interstrand cross-link repair"/>
    <property type="evidence" value="ECO:0007669"/>
    <property type="project" value="InterPro"/>
</dbReference>
<dbReference type="EC" id="3.1.4.1" evidence="1"/>
<feature type="chain" id="PRO_5004543217" description="Fanconi-associated nuclease" evidence="3">
    <location>
        <begin position="20"/>
        <end position="273"/>
    </location>
</feature>
<dbReference type="GO" id="GO:0017108">
    <property type="term" value="F:5'-flap endonuclease activity"/>
    <property type="evidence" value="ECO:0007669"/>
    <property type="project" value="TreeGrafter"/>
</dbReference>
<keyword evidence="1" id="KW-0540">Nuclease</keyword>
<feature type="region of interest" description="Disordered" evidence="2">
    <location>
        <begin position="207"/>
        <end position="226"/>
    </location>
</feature>
<dbReference type="GO" id="GO:0004528">
    <property type="term" value="F:phosphodiesterase I activity"/>
    <property type="evidence" value="ECO:0007669"/>
    <property type="project" value="UniProtKB-EC"/>
</dbReference>
<proteinExistence type="inferred from homology"/>
<evidence type="ECO:0000259" key="4">
    <source>
        <dbReference type="Pfam" id="PF21169"/>
    </source>
</evidence>
<protein>
    <recommendedName>
        <fullName evidence="1">Fanconi-associated nuclease</fullName>
        <ecNumber evidence="1">3.1.4.1</ecNumber>
    </recommendedName>
</protein>
<dbReference type="InterPro" id="IPR049138">
    <property type="entry name" value="Fan1_SAP_met"/>
</dbReference>
<organism evidence="5 6">
    <name type="scientific">Myotis brandtii</name>
    <name type="common">Brandt's bat</name>
    <dbReference type="NCBI Taxonomy" id="109478"/>
    <lineage>
        <taxon>Eukaryota</taxon>
        <taxon>Metazoa</taxon>
        <taxon>Chordata</taxon>
        <taxon>Craniata</taxon>
        <taxon>Vertebrata</taxon>
        <taxon>Euteleostomi</taxon>
        <taxon>Mammalia</taxon>
        <taxon>Eutheria</taxon>
        <taxon>Laurasiatheria</taxon>
        <taxon>Chiroptera</taxon>
        <taxon>Yangochiroptera</taxon>
        <taxon>Vespertilionidae</taxon>
        <taxon>Myotis</taxon>
    </lineage>
</organism>
<dbReference type="GO" id="GO:0046872">
    <property type="term" value="F:metal ion binding"/>
    <property type="evidence" value="ECO:0007669"/>
    <property type="project" value="UniProtKB-KW"/>
</dbReference>
<keyword evidence="6" id="KW-1185">Reference proteome</keyword>
<comment type="cofactor">
    <cofactor evidence="1">
        <name>Mg(2+)</name>
        <dbReference type="ChEBI" id="CHEBI:18420"/>
    </cofactor>
    <cofactor evidence="1">
        <name>Mn(2+)</name>
        <dbReference type="ChEBI" id="CHEBI:29035"/>
    </cofactor>
</comment>
<gene>
    <name evidence="5" type="ORF">D623_10030167</name>
</gene>
<dbReference type="PANTHER" id="PTHR15749:SF4">
    <property type="entry name" value="FANCONI-ASSOCIATED NUCLEASE 1"/>
    <property type="match status" value="1"/>
</dbReference>
<keyword evidence="1" id="KW-0539">Nucleus</keyword>
<comment type="catalytic activity">
    <reaction evidence="1">
        <text>Hydrolytically removes 5'-nucleotides successively from the 3'-hydroxy termini of 3'-hydroxy-terminated oligonucleotides.</text>
        <dbReference type="EC" id="3.1.4.1"/>
    </reaction>
</comment>
<keyword evidence="1" id="KW-0479">Metal-binding</keyword>
<keyword evidence="1" id="KW-0460">Magnesium</keyword>
<keyword evidence="1" id="KW-0464">Manganese</keyword>
<keyword evidence="1" id="KW-0378">Hydrolase</keyword>
<feature type="signal peptide" evidence="3">
    <location>
        <begin position="1"/>
        <end position="19"/>
    </location>
</feature>
<dbReference type="PANTHER" id="PTHR15749">
    <property type="entry name" value="FANCONI-ASSOCIATED NUCLEASE 1"/>
    <property type="match status" value="1"/>
</dbReference>
<reference evidence="5 6" key="1">
    <citation type="journal article" date="2013" name="Nat. Commun.">
        <title>Genome analysis reveals insights into physiology and longevity of the Brandt's bat Myotis brandtii.</title>
        <authorList>
            <person name="Seim I."/>
            <person name="Fang X."/>
            <person name="Xiong Z."/>
            <person name="Lobanov A.V."/>
            <person name="Huang Z."/>
            <person name="Ma S."/>
            <person name="Feng Y."/>
            <person name="Turanov A.A."/>
            <person name="Zhu Y."/>
            <person name="Lenz T.L."/>
            <person name="Gerashchenko M.V."/>
            <person name="Fan D."/>
            <person name="Hee Yim S."/>
            <person name="Yao X."/>
            <person name="Jordan D."/>
            <person name="Xiong Y."/>
            <person name="Ma Y."/>
            <person name="Lyapunov A.N."/>
            <person name="Chen G."/>
            <person name="Kulakova O.I."/>
            <person name="Sun Y."/>
            <person name="Lee S.G."/>
            <person name="Bronson R.T."/>
            <person name="Moskalev A.A."/>
            <person name="Sunyaev S.R."/>
            <person name="Zhang G."/>
            <person name="Krogh A."/>
            <person name="Wang J."/>
            <person name="Gladyshev V.N."/>
        </authorList>
    </citation>
    <scope>NUCLEOTIDE SEQUENCE [LARGE SCALE GENOMIC DNA]</scope>
</reference>
<dbReference type="AlphaFoldDB" id="S7MET0"/>
<sequence>MPAPLSHPYYIWSFLVVLGAVFENEDDRMLFDEQKGIVISYQIVVRSYTSDFSNVSSAGLRCINWNMKRSPRTLRLWLENWSKAGFLQTESELQELPEVLELLSAPELRTLAKTFGLGNPSGQKQQLVEACLAQTGQTAFCLYLGQEPARNRDSDLKKSEGLGGPITEIVYRPPGGFFRALLLFSLTDSQRGGSRLWWAGPALDRAAGPPGPRGLPPVHGQSENPVFQDRDDLSRYAGSAHLLSGIAAAMATAAGSWRNLRSALNMPGGIGKS</sequence>
<name>S7MET0_MYOBR</name>
<accession>S7MET0</accession>